<keyword evidence="2" id="KW-1185">Reference proteome</keyword>
<organism evidence="1 2">
    <name type="scientific">Listeria aquatica FSL S10-1188</name>
    <dbReference type="NCBI Taxonomy" id="1265818"/>
    <lineage>
        <taxon>Bacteria</taxon>
        <taxon>Bacillati</taxon>
        <taxon>Bacillota</taxon>
        <taxon>Bacilli</taxon>
        <taxon>Bacillales</taxon>
        <taxon>Listeriaceae</taxon>
        <taxon>Listeria</taxon>
    </lineage>
</organism>
<comment type="caution">
    <text evidence="1">The sequence shown here is derived from an EMBL/GenBank/DDBJ whole genome shotgun (WGS) entry which is preliminary data.</text>
</comment>
<gene>
    <name evidence="1" type="ORF">MAQA_13411</name>
</gene>
<protein>
    <submittedName>
        <fullName evidence="1">Uncharacterized protein</fullName>
    </submittedName>
</protein>
<dbReference type="Proteomes" id="UP000019246">
    <property type="component" value="Unassembled WGS sequence"/>
</dbReference>
<evidence type="ECO:0000313" key="2">
    <source>
        <dbReference type="Proteomes" id="UP000019246"/>
    </source>
</evidence>
<proteinExistence type="predicted"/>
<name>W7AQN3_9LIST</name>
<dbReference type="EMBL" id="AOCG01000013">
    <property type="protein sequence ID" value="EUJ17479.1"/>
    <property type="molecule type" value="Genomic_DNA"/>
</dbReference>
<sequence length="31" mass="3611">MVQKGGMDLNINEQESDDFFEITIQIPKNKK</sequence>
<dbReference type="STRING" id="1265818.MAQA_13411"/>
<dbReference type="AlphaFoldDB" id="W7AQN3"/>
<accession>W7AQN3</accession>
<evidence type="ECO:0000313" key="1">
    <source>
        <dbReference type="EMBL" id="EUJ17479.1"/>
    </source>
</evidence>
<reference evidence="1 2" key="1">
    <citation type="journal article" date="2014" name="Int. J. Syst. Evol. Microbiol.">
        <title>Listeria floridensis sp. nov., Listeria aquatica sp. nov., Listeria cornellensis sp. nov., Listeria riparia sp. nov. and Listeria grandensis sp. nov., from agricultural and natural environments.</title>
        <authorList>
            <person name="den Bakker H.C."/>
            <person name="Warchocki S."/>
            <person name="Wright E.M."/>
            <person name="Allred A.F."/>
            <person name="Ahlstrom C."/>
            <person name="Manuel C.S."/>
            <person name="Stasiewicz M.J."/>
            <person name="Burrell A."/>
            <person name="Roof S."/>
            <person name="Strawn L."/>
            <person name="Fortes E.D."/>
            <person name="Nightingale K.K."/>
            <person name="Kephart D."/>
            <person name="Wiedmann M."/>
        </authorList>
    </citation>
    <scope>NUCLEOTIDE SEQUENCE [LARGE SCALE GENOMIC DNA]</scope>
    <source>
        <strain evidence="1 2">FSL S10-1188</strain>
    </source>
</reference>